<dbReference type="EMBL" id="KM873719">
    <property type="protein sequence ID" value="AIX11880.1"/>
    <property type="molecule type" value="Genomic_DNA"/>
</dbReference>
<proteinExistence type="predicted"/>
<evidence type="ECO:0000313" key="2">
    <source>
        <dbReference type="Proteomes" id="UP000030329"/>
    </source>
</evidence>
<protein>
    <submittedName>
        <fullName evidence="1">Uncharacterized protein</fullName>
    </submittedName>
</protein>
<accession>A0A0A0YNN0</accession>
<dbReference type="RefSeq" id="YP_009140526.1">
    <property type="nucleotide sequence ID" value="NC_027125.1"/>
</dbReference>
<dbReference type="Proteomes" id="UP000030329">
    <property type="component" value="Segment"/>
</dbReference>
<organism evidence="1 2">
    <name type="scientific">Flavobacterium phage FCL-2</name>
    <dbReference type="NCBI Taxonomy" id="908819"/>
    <lineage>
        <taxon>Viruses</taxon>
        <taxon>Duplodnaviria</taxon>
        <taxon>Heunggongvirae</taxon>
        <taxon>Uroviricota</taxon>
        <taxon>Caudoviricetes</taxon>
        <taxon>Ficleduovirus</taxon>
        <taxon>Ficleduovirus FCL2</taxon>
    </lineage>
</organism>
<keyword evidence="2" id="KW-1185">Reference proteome</keyword>
<evidence type="ECO:0000313" key="1">
    <source>
        <dbReference type="EMBL" id="AIX11880.1"/>
    </source>
</evidence>
<reference evidence="1 2" key="1">
    <citation type="journal article" date="2015" name="Front. Microbiol.">
        <title>The use of phage FCL-2 as an alternative to chemotherapy against columnaris disease in aquaculture.</title>
        <authorList>
            <person name="Laanto E."/>
            <person name="Bamford J.K."/>
            <person name="Ravantti J.J."/>
            <person name="Sundberg L.R."/>
        </authorList>
    </citation>
    <scope>NUCLEOTIDE SEQUENCE [LARGE SCALE GENOMIC DNA]</scope>
</reference>
<dbReference type="OrthoDB" id="30181at10239"/>
<dbReference type="GeneID" id="24405094"/>
<sequence>MILITEQIPEQSFELITKQLGAILLLELDNQNKMSCSKYDIQTFLERTIPIDKSEDVVVNISLNSVNYDEHNEFSVQGSHNFNIDVYTFSDDKIYNTADEKSRIKLQRVAGWIRYILSSTKYKCLNINNDACHISGSYLQSINFDDNFGNQDASMSRMCRIVFNVRADENQDPDQATDFTINETNFKISNSEKGYKLIFNT</sequence>
<dbReference type="KEGG" id="vg:24405094"/>
<name>A0A0A0YNN0_9CAUD</name>